<keyword evidence="1" id="KW-0175">Coiled coil</keyword>
<dbReference type="RefSeq" id="WP_020932919.1">
    <property type="nucleotide sequence ID" value="NC_021917.1"/>
</dbReference>
<sequence length="749" mass="83828">MESNKRNLINASVGLLKGFLQKKLENEFEQSLNDQLEQIKLQIFDGKGSKKLDDALTDIKVFQKKSQQVSSRYIEEVVKNISGFSNGGNVNVPRGLIATIEVKDWSSLQLVETDDIENQLLLDEYISTCTSDLSDVLYALRHRVGFLMSVKELKASENPFGPAVLLNTFTDLMSTELFSKKGFEIINRSFSQAVLSNLGDVLKEVNELFIKANIMPKLPKHKIANHGSLNIKDTQSLTHADTKSSMIGQTQMPEIQGGHVGVASLTSMGIDPVIYADLIKMAQLHRSLQGENFVSDGLTVSGSQLPTTKLIEVLTSLQKEGAREEVDLSESVRLQVGEKIQVDGQRQPYAEQDDTLIDVVAMFFDVILQDRQLPDTVRAMIAQLQIPILKVAMIDKDFFAKKSHPARQFLNAMSQAGLGVSGNNQQIKSSIFEKMEELVMRVLMEFDNDVGIFVGLCDELGVFMEQQQRQVDLLEERSRKATKSSEQLELTKRQAAYEIALRINGKSIPEFVQIFLDETWKDVLVLALLRKEREPQESQQCIDVIDRLVVSVVEPVDYEAKELIINSLARLLKDIKVGLENISCDFHQSATFFKELESWHKQLLAMGQGEPSDVASVEKVVMVELNEEMYASLEEDLLQELESKKAQMPNDKFSKLASKIDVGDWVEYTGEDGGVLRAKLSWKSSVTMQCLFVNDCGVKAMDISLDDLAEAFRQKRMTIIGQERAPLVDRVLAGMKSLMTSKSAEPGLA</sequence>
<dbReference type="AlphaFoldDB" id="S5THK3"/>
<evidence type="ECO:0000313" key="3">
    <source>
        <dbReference type="Proteomes" id="UP000015380"/>
    </source>
</evidence>
<protein>
    <submittedName>
        <fullName evidence="2">Thymidine phosphorylase</fullName>
    </submittedName>
</protein>
<dbReference type="Proteomes" id="UP000015380">
    <property type="component" value="Chromosome"/>
</dbReference>
<dbReference type="HOGENOM" id="CLU_021581_0_0_6"/>
<dbReference type="Pfam" id="PF07793">
    <property type="entry name" value="DUF1631"/>
    <property type="match status" value="1"/>
</dbReference>
<accession>S5THK3</accession>
<evidence type="ECO:0000313" key="2">
    <source>
        <dbReference type="EMBL" id="AGS40347.1"/>
    </source>
</evidence>
<proteinExistence type="predicted"/>
<keyword evidence="3" id="KW-1185">Reference proteome</keyword>
<dbReference type="PATRIC" id="fig|1198232.3.peg.2003"/>
<reference evidence="2 3" key="1">
    <citation type="submission" date="2013-05" db="EMBL/GenBank/DDBJ databases">
        <title>Between feast and famine: a lifestyle of most important marine PAH-degrading bacterium Cycloclasticus sp. 7ME.</title>
        <authorList>
            <person name="Yakimov M.M."/>
            <person name="Messina E."/>
            <person name="Genovese M."/>
            <person name="Denaro R."/>
            <person name="Crisafi F."/>
            <person name="Russo D."/>
            <person name="Cappello S."/>
            <person name="Santisi S."/>
            <person name="Smedile F."/>
            <person name="Golyshina O.V."/>
            <person name="Tran H."/>
            <person name="Pieper D.H."/>
            <person name="Golyshin P.N."/>
            <person name="Giuliano L."/>
        </authorList>
    </citation>
    <scope>NUCLEOTIDE SEQUENCE [LARGE SCALE GENOMIC DNA]</scope>
    <source>
        <strain evidence="2 3">78-ME</strain>
    </source>
</reference>
<evidence type="ECO:0000256" key="1">
    <source>
        <dbReference type="SAM" id="Coils"/>
    </source>
</evidence>
<dbReference type="InterPro" id="IPR012434">
    <property type="entry name" value="DUF1631"/>
</dbReference>
<dbReference type="KEGG" id="cza:CYCME_2033"/>
<feature type="coiled-coil region" evidence="1">
    <location>
        <begin position="464"/>
        <end position="491"/>
    </location>
</feature>
<gene>
    <name evidence="2" type="ORF">CYCME_2033</name>
</gene>
<organism evidence="2 3">
    <name type="scientific">Cycloclasticus zancles 78-ME</name>
    <dbReference type="NCBI Taxonomy" id="1198232"/>
    <lineage>
        <taxon>Bacteria</taxon>
        <taxon>Pseudomonadati</taxon>
        <taxon>Pseudomonadota</taxon>
        <taxon>Gammaproteobacteria</taxon>
        <taxon>Thiotrichales</taxon>
        <taxon>Piscirickettsiaceae</taxon>
        <taxon>Cycloclasticus</taxon>
    </lineage>
</organism>
<dbReference type="eggNOG" id="COG1570">
    <property type="taxonomic scope" value="Bacteria"/>
</dbReference>
<reference evidence="3" key="2">
    <citation type="journal article" date="2016" name="Environ. Microbiol. Rep.">
        <title>Analysis of defence systems and a conjugative IncP-1 plasmid in the marine polyaromatic hydrocarbons-degrading bacterium Cycloclasticus sp. 78-ME.</title>
        <authorList>
            <person name="Yakimov M.M."/>
            <person name="Crisafi F."/>
            <person name="Messina E."/>
            <person name="Smedile F."/>
            <person name="Lopatina A."/>
            <person name="Denaro R."/>
            <person name="Pieper D.H."/>
            <person name="Golyshin P.N."/>
            <person name="Giuliano L."/>
        </authorList>
    </citation>
    <scope>NUCLEOTIDE SEQUENCE [LARGE SCALE GENOMIC DNA]</scope>
    <source>
        <strain evidence="3">78-ME</strain>
    </source>
</reference>
<name>S5THK3_9GAMM</name>
<dbReference type="EMBL" id="CP005996">
    <property type="protein sequence ID" value="AGS40347.1"/>
    <property type="molecule type" value="Genomic_DNA"/>
</dbReference>